<dbReference type="InterPro" id="IPR001623">
    <property type="entry name" value="DnaJ_domain"/>
</dbReference>
<organism evidence="2 3">
    <name type="scientific">Seminavis robusta</name>
    <dbReference type="NCBI Taxonomy" id="568900"/>
    <lineage>
        <taxon>Eukaryota</taxon>
        <taxon>Sar</taxon>
        <taxon>Stramenopiles</taxon>
        <taxon>Ochrophyta</taxon>
        <taxon>Bacillariophyta</taxon>
        <taxon>Bacillariophyceae</taxon>
        <taxon>Bacillariophycidae</taxon>
        <taxon>Naviculales</taxon>
        <taxon>Naviculaceae</taxon>
        <taxon>Seminavis</taxon>
    </lineage>
</organism>
<name>A0A9N8H2L6_9STRA</name>
<dbReference type="InterPro" id="IPR038765">
    <property type="entry name" value="Papain-like_cys_pep_sf"/>
</dbReference>
<dbReference type="CDD" id="cd06257">
    <property type="entry name" value="DnaJ"/>
    <property type="match status" value="1"/>
</dbReference>
<dbReference type="Gene3D" id="3.90.70.10">
    <property type="entry name" value="Cysteine proteinases"/>
    <property type="match status" value="1"/>
</dbReference>
<dbReference type="InterPro" id="IPR000668">
    <property type="entry name" value="Peptidase_C1A_C"/>
</dbReference>
<gene>
    <name evidence="2" type="ORF">SEMRO_68_G037950.1</name>
</gene>
<evidence type="ECO:0000259" key="1">
    <source>
        <dbReference type="Pfam" id="PF00112"/>
    </source>
</evidence>
<dbReference type="InterPro" id="IPR036869">
    <property type="entry name" value="J_dom_sf"/>
</dbReference>
<dbReference type="Pfam" id="PF00112">
    <property type="entry name" value="Peptidase_C1"/>
    <property type="match status" value="1"/>
</dbReference>
<evidence type="ECO:0000313" key="2">
    <source>
        <dbReference type="EMBL" id="CAB9499748.1"/>
    </source>
</evidence>
<accession>A0A9N8H2L6</accession>
<proteinExistence type="predicted"/>
<dbReference type="GO" id="GO:0008234">
    <property type="term" value="F:cysteine-type peptidase activity"/>
    <property type="evidence" value="ECO:0007669"/>
    <property type="project" value="InterPro"/>
</dbReference>
<dbReference type="OrthoDB" id="48481at2759"/>
<comment type="caution">
    <text evidence="2">The sequence shown here is derived from an EMBL/GenBank/DDBJ whole genome shotgun (WGS) entry which is preliminary data.</text>
</comment>
<evidence type="ECO:0000313" key="3">
    <source>
        <dbReference type="Proteomes" id="UP001153069"/>
    </source>
</evidence>
<dbReference type="SUPFAM" id="SSF54001">
    <property type="entry name" value="Cysteine proteinases"/>
    <property type="match status" value="1"/>
</dbReference>
<protein>
    <recommendedName>
        <fullName evidence="1">Peptidase C1A papain C-terminal domain-containing protein</fullName>
    </recommendedName>
</protein>
<reference evidence="2" key="1">
    <citation type="submission" date="2020-06" db="EMBL/GenBank/DDBJ databases">
        <authorList>
            <consortium name="Plant Systems Biology data submission"/>
        </authorList>
    </citation>
    <scope>NUCLEOTIDE SEQUENCE</scope>
    <source>
        <strain evidence="2">D6</strain>
    </source>
</reference>
<feature type="domain" description="Peptidase C1A papain C-terminal" evidence="1">
    <location>
        <begin position="145"/>
        <end position="257"/>
    </location>
</feature>
<sequence length="383" mass="43906">MEGRFGRIILQQVDRVLLEEPSRDALLSLLKIADPALESEELPDERKRKSAFRQLQLLIHPDKHNGDGQATKRFQDAKSFFDMCITVLHKRRCTQIPTPSVNLPSEFHVCEEWPFLANGALGPIRNPTVPPNTALDERTLELTIAFNCINCRGAIAHGKRTELFYNDEDVTEASVQTAKDLFEEDFDSAVDLESIDEIKEAIMERGPVVSTSFRLTQSFLNAGDHAHEFEAGLVNSNHAILIVGWKQTAFGEMWLVRSYKGSQDIPIAMGQFSLEEEVLEPDAPMSIFPWQDEEKCFDHDNLPDIWYSQSAIWMPCKEDQLQNLFKALGCSVHTALRKKIEFVIREEDVPARSRYAYLTDLEWVQEEKEWLAHATFCDEFWTK</sequence>
<dbReference type="GO" id="GO:0006508">
    <property type="term" value="P:proteolysis"/>
    <property type="evidence" value="ECO:0007669"/>
    <property type="project" value="InterPro"/>
</dbReference>
<dbReference type="Proteomes" id="UP001153069">
    <property type="component" value="Unassembled WGS sequence"/>
</dbReference>
<keyword evidence="3" id="KW-1185">Reference proteome</keyword>
<dbReference type="Gene3D" id="1.10.287.110">
    <property type="entry name" value="DnaJ domain"/>
    <property type="match status" value="1"/>
</dbReference>
<dbReference type="SUPFAM" id="SSF46565">
    <property type="entry name" value="Chaperone J-domain"/>
    <property type="match status" value="1"/>
</dbReference>
<dbReference type="EMBL" id="CAICTM010000067">
    <property type="protein sequence ID" value="CAB9499748.1"/>
    <property type="molecule type" value="Genomic_DNA"/>
</dbReference>
<dbReference type="AlphaFoldDB" id="A0A9N8H2L6"/>